<dbReference type="KEGG" id="beg:INE88_03644"/>
<dbReference type="AlphaFoldDB" id="A0A380YMV1"/>
<sequence>MAGIVYATVLDTYFLNNINVRYFVIQGTCIMHIFVSYKMCNTFAVIKKHFNDK</sequence>
<evidence type="ECO:0000313" key="3">
    <source>
        <dbReference type="EMBL" id="SUV29310.1"/>
    </source>
</evidence>
<organism evidence="3 4">
    <name type="scientific">Bacteroides eggerthii</name>
    <dbReference type="NCBI Taxonomy" id="28111"/>
    <lineage>
        <taxon>Bacteria</taxon>
        <taxon>Pseudomonadati</taxon>
        <taxon>Bacteroidota</taxon>
        <taxon>Bacteroidia</taxon>
        <taxon>Bacteroidales</taxon>
        <taxon>Bacteroidaceae</taxon>
        <taxon>Bacteroides</taxon>
    </lineage>
</organism>
<evidence type="ECO:0000256" key="1">
    <source>
        <dbReference type="SAM" id="Phobius"/>
    </source>
</evidence>
<keyword evidence="1" id="KW-1133">Transmembrane helix</keyword>
<dbReference type="Proteomes" id="UP000679226">
    <property type="component" value="Chromosome"/>
</dbReference>
<evidence type="ECO:0000313" key="4">
    <source>
        <dbReference type="Proteomes" id="UP000254424"/>
    </source>
</evidence>
<reference evidence="3 4" key="1">
    <citation type="submission" date="2018-06" db="EMBL/GenBank/DDBJ databases">
        <authorList>
            <consortium name="Pathogen Informatics"/>
            <person name="Doyle S."/>
        </authorList>
    </citation>
    <scope>NUCLEOTIDE SEQUENCE [LARGE SCALE GENOMIC DNA]</scope>
    <source>
        <strain evidence="3 4">NCTC11155</strain>
    </source>
</reference>
<proteinExistence type="predicted"/>
<keyword evidence="1" id="KW-0812">Transmembrane</keyword>
<dbReference type="Proteomes" id="UP000254424">
    <property type="component" value="Unassembled WGS sequence"/>
</dbReference>
<reference evidence="2" key="2">
    <citation type="journal article" date="2021" name="PLoS Genet.">
        <title>Mobile Type VI secretion system loci of the gut Bacteroidales display extensive intra-ecosystem transfer, multi-species spread and geographical clustering.</title>
        <authorList>
            <person name="Garcia-Bayona L."/>
            <person name="Coyne M.J."/>
            <person name="Comstock L.E."/>
        </authorList>
    </citation>
    <scope>NUCLEOTIDE SEQUENCE</scope>
    <source>
        <strain evidence="2">CL11T00C20</strain>
    </source>
</reference>
<name>A0A380YMV1_9BACE</name>
<keyword evidence="1" id="KW-0472">Membrane</keyword>
<dbReference type="EMBL" id="UFSX01000001">
    <property type="protein sequence ID" value="SUV29310.1"/>
    <property type="molecule type" value="Genomic_DNA"/>
</dbReference>
<gene>
    <name evidence="2" type="ORF">INE88_03644</name>
    <name evidence="3" type="ORF">NCTC11155_01286</name>
</gene>
<evidence type="ECO:0008006" key="5">
    <source>
        <dbReference type="Google" id="ProtNLM"/>
    </source>
</evidence>
<dbReference type="EMBL" id="CP072227">
    <property type="protein sequence ID" value="QUT46802.1"/>
    <property type="molecule type" value="Genomic_DNA"/>
</dbReference>
<protein>
    <recommendedName>
        <fullName evidence="5">Transmembrane protein</fullName>
    </recommendedName>
</protein>
<evidence type="ECO:0000313" key="2">
    <source>
        <dbReference type="EMBL" id="QUT46802.1"/>
    </source>
</evidence>
<feature type="transmembrane region" description="Helical" evidence="1">
    <location>
        <begin position="20"/>
        <end position="40"/>
    </location>
</feature>
<accession>A0A380YMV1</accession>